<dbReference type="STRING" id="273116.gene:9381782"/>
<organism evidence="1 2">
    <name type="scientific">Thermoplasma volcanium (strain ATCC 51530 / DSM 4299 / JCM 9571 / NBRC 15438 / GSS1)</name>
    <dbReference type="NCBI Taxonomy" id="273116"/>
    <lineage>
        <taxon>Archaea</taxon>
        <taxon>Methanobacteriati</taxon>
        <taxon>Thermoplasmatota</taxon>
        <taxon>Thermoplasmata</taxon>
        <taxon>Thermoplasmatales</taxon>
        <taxon>Thermoplasmataceae</taxon>
        <taxon>Thermoplasma</taxon>
    </lineage>
</organism>
<dbReference type="HOGENOM" id="CLU_1036730_0_0_2"/>
<dbReference type="SUPFAM" id="SSF53448">
    <property type="entry name" value="Nucleotide-diphospho-sugar transferases"/>
    <property type="match status" value="1"/>
</dbReference>
<reference evidence="1 2" key="2">
    <citation type="journal article" date="2000" name="Proc. Natl. Acad. Sci. U.S.A.">
        <title>Archaeal adaptation to higher temperatures revealed by genomic sequence of Thermoplasma volcanium.</title>
        <authorList>
            <person name="Kawashima T."/>
            <person name="Amano N."/>
            <person name="Koike H."/>
            <person name="Makino S."/>
            <person name="Higuchi S."/>
            <person name="Kawashima-Ohya Y."/>
            <person name="Watanabe K."/>
            <person name="Yamazaki M."/>
            <person name="Kanehori K."/>
            <person name="Kawamoto T."/>
            <person name="Nunoshiba T."/>
            <person name="Yamamoto Y."/>
            <person name="Aramaki H."/>
            <person name="Makino K."/>
            <person name="Suzuki M."/>
        </authorList>
    </citation>
    <scope>NUCLEOTIDE SEQUENCE [LARGE SCALE GENOMIC DNA]</scope>
    <source>
        <strain evidence="2">ATCC 51530 / DSM 4299 / JCM 9571 / NBRC 15438 / GSS1</strain>
    </source>
</reference>
<dbReference type="PaxDb" id="273116-14325207"/>
<evidence type="ECO:0000313" key="1">
    <source>
        <dbReference type="EMBL" id="BAB60132.1"/>
    </source>
</evidence>
<sequence>MWEYRDMMKRMVYPVRIDTIRYDRKFSFVVFVEDIQSSHQIIDNIMDIGDEIGYPYEVIVSAKDQVTDDYYSDEIKVVGTGLNRRSDGIQRSLKSSTGNYFVIFDPNIRYSLSYADLLYGYAETGSSEVLVSEILGFQTDVLRSVGGWRDLSYGEDIDLLVRVIDNYGVITYPFYGLKQIDLTELIKSTDSIRSGKIKKLRDLIISCNFKYQDIKTIAKILDKSSRISRLLYLSKILSNFARIRPYERPKNNYLTIMERIMESILAKEFLKITTVDFKPSLAISTKTAEYLAGESPLWRITEENGNFVREKI</sequence>
<name>Q97A20_THEVO</name>
<dbReference type="AlphaFoldDB" id="Q97A20"/>
<dbReference type="DNASU" id="1441101"/>
<dbReference type="Proteomes" id="UP000001017">
    <property type="component" value="Chromosome"/>
</dbReference>
<dbReference type="InterPro" id="IPR029044">
    <property type="entry name" value="Nucleotide-diphossugar_trans"/>
</dbReference>
<keyword evidence="2" id="KW-1185">Reference proteome</keyword>
<reference evidence="1 2" key="1">
    <citation type="journal article" date="1999" name="Proc. Jpn. Acad.">
        <title>Determination of the complete genomic DNA sequence of Thermoplasma volvanium GSS1.</title>
        <authorList>
            <person name="Kawashima T."/>
            <person name="Yamamoto Y."/>
            <person name="Aramaki H."/>
            <person name="Nunoshiba T."/>
            <person name="Kawamoto T."/>
            <person name="Watanabe K."/>
            <person name="Yamazaki M."/>
            <person name="Kanehori K."/>
            <person name="Amano N."/>
            <person name="Ohya Y."/>
            <person name="Makino K."/>
            <person name="Suzuki M."/>
        </authorList>
    </citation>
    <scope>NUCLEOTIDE SEQUENCE [LARGE SCALE GENOMIC DNA]</scope>
    <source>
        <strain evidence="2">ATCC 51530 / DSM 4299 / JCM 9571 / NBRC 15438 / GSS1</strain>
    </source>
</reference>
<dbReference type="EMBL" id="BA000011">
    <property type="protein sequence ID" value="BAB60132.1"/>
    <property type="molecule type" value="Genomic_DNA"/>
</dbReference>
<protein>
    <submittedName>
        <fullName evidence="1">TVG1011675 protein</fullName>
    </submittedName>
</protein>
<dbReference type="eggNOG" id="arCOG05398">
    <property type="taxonomic scope" value="Archaea"/>
</dbReference>
<dbReference type="KEGG" id="tvo:TVG1011675"/>
<evidence type="ECO:0000313" key="2">
    <source>
        <dbReference type="Proteomes" id="UP000001017"/>
    </source>
</evidence>
<proteinExistence type="predicted"/>
<gene>
    <name evidence="1" type="ORF">TVG1011675</name>
</gene>
<accession>Q97A20</accession>